<keyword evidence="1" id="KW-0680">Restriction system</keyword>
<dbReference type="Proteomes" id="UP000752647">
    <property type="component" value="Unassembled WGS sequence"/>
</dbReference>
<dbReference type="GO" id="GO:0009307">
    <property type="term" value="P:DNA restriction-modification system"/>
    <property type="evidence" value="ECO:0007669"/>
    <property type="project" value="UniProtKB-KW"/>
</dbReference>
<evidence type="ECO:0000313" key="3">
    <source>
        <dbReference type="EMBL" id="MBZ5961753.1"/>
    </source>
</evidence>
<dbReference type="Gene3D" id="3.90.220.20">
    <property type="entry name" value="DNA methylase specificity domains"/>
    <property type="match status" value="1"/>
</dbReference>
<sequence>MKKINDMIEIISGSPQFRINEVIDNIAPRYTYYSQSEIDSDLVDLDLSKGEERKVRTFDDVITVKNQDIVFSLVSGKASLVRKLHQGYLLTQNYLKLNLNDQVNAKYLIYLLNEDASIRRQLQIGLQGSTVLKYTLKQVKEIELPDMPLPAKQKLVGEIYFNQLRLQALQEQASQLETQIVLEKIKRNKY</sequence>
<accession>A0A9Q3XS85</accession>
<proteinExistence type="predicted"/>
<dbReference type="SUPFAM" id="SSF116734">
    <property type="entry name" value="DNA methylase specificity domain"/>
    <property type="match status" value="1"/>
</dbReference>
<evidence type="ECO:0000256" key="2">
    <source>
        <dbReference type="ARBA" id="ARBA00023125"/>
    </source>
</evidence>
<dbReference type="AlphaFoldDB" id="A0A9Q3XS85"/>
<keyword evidence="2" id="KW-0238">DNA-binding</keyword>
<keyword evidence="3" id="KW-0378">Hydrolase</keyword>
<evidence type="ECO:0000313" key="4">
    <source>
        <dbReference type="Proteomes" id="UP000752647"/>
    </source>
</evidence>
<evidence type="ECO:0000256" key="1">
    <source>
        <dbReference type="ARBA" id="ARBA00022747"/>
    </source>
</evidence>
<dbReference type="RefSeq" id="WP_224143951.1">
    <property type="nucleotide sequence ID" value="NZ_CBCPIF010000001.1"/>
</dbReference>
<protein>
    <submittedName>
        <fullName evidence="3">Restriction endonuclease subunit M</fullName>
    </submittedName>
</protein>
<gene>
    <name evidence="3" type="ORF">KIJ12_00995</name>
</gene>
<organism evidence="3 4">
    <name type="scientific">Leuconostoc gasicomitatum</name>
    <dbReference type="NCBI Taxonomy" id="115778"/>
    <lineage>
        <taxon>Bacteria</taxon>
        <taxon>Bacillati</taxon>
        <taxon>Bacillota</taxon>
        <taxon>Bacilli</taxon>
        <taxon>Lactobacillales</taxon>
        <taxon>Lactobacillaceae</taxon>
        <taxon>Leuconostoc</taxon>
        <taxon>Leuconostoc gelidum group</taxon>
    </lineage>
</organism>
<name>A0A9Q3XS85_9LACO</name>
<keyword evidence="3" id="KW-0540">Nuclease</keyword>
<dbReference type="GO" id="GO:0004519">
    <property type="term" value="F:endonuclease activity"/>
    <property type="evidence" value="ECO:0007669"/>
    <property type="project" value="UniProtKB-KW"/>
</dbReference>
<dbReference type="GO" id="GO:0003677">
    <property type="term" value="F:DNA binding"/>
    <property type="evidence" value="ECO:0007669"/>
    <property type="project" value="UniProtKB-KW"/>
</dbReference>
<dbReference type="EMBL" id="JAHBFI010000001">
    <property type="protein sequence ID" value="MBZ5961753.1"/>
    <property type="molecule type" value="Genomic_DNA"/>
</dbReference>
<comment type="caution">
    <text evidence="3">The sequence shown here is derived from an EMBL/GenBank/DDBJ whole genome shotgun (WGS) entry which is preliminary data.</text>
</comment>
<keyword evidence="3" id="KW-0255">Endonuclease</keyword>
<dbReference type="InterPro" id="IPR044946">
    <property type="entry name" value="Restrct_endonuc_typeI_TRD_sf"/>
</dbReference>
<reference evidence="3" key="1">
    <citation type="submission" date="2021-05" db="EMBL/GenBank/DDBJ databases">
        <title>Pangenome of Leuconostoc gelidum warrants species status for Leuconostoc gelidum subsp. gasicomitatum.</title>
        <authorList>
            <person name="Johansson P."/>
            <person name="Sade E."/>
            <person name="Hultman J."/>
            <person name="Auvinen P."/>
            <person name="Bjorkroth J."/>
        </authorList>
    </citation>
    <scope>NUCLEOTIDE SEQUENCE</scope>
    <source>
        <strain evidence="3">A.21.4</strain>
    </source>
</reference>